<reference evidence="1 2" key="1">
    <citation type="submission" date="2024-06" db="EMBL/GenBank/DDBJ databases">
        <title>Draft genome sequence of Geodermatophilus badlandi, a novel member of the Geodermatophilaceae isolated from badland sedimentary rocks in the Red desert, Wyoming, USA.</title>
        <authorList>
            <person name="Ben Tekaya S."/>
            <person name="Nouioui I."/>
            <person name="Flores G.M."/>
            <person name="Shaal M.N."/>
            <person name="Bredoire F."/>
            <person name="Basile F."/>
            <person name="Van Diepen L."/>
            <person name="Ward N.L."/>
        </authorList>
    </citation>
    <scope>NUCLEOTIDE SEQUENCE [LARGE SCALE GENOMIC DNA]</scope>
    <source>
        <strain evidence="1 2">WL48A</strain>
    </source>
</reference>
<keyword evidence="2" id="KW-1185">Reference proteome</keyword>
<evidence type="ECO:0000313" key="1">
    <source>
        <dbReference type="EMBL" id="MEX5720759.1"/>
    </source>
</evidence>
<evidence type="ECO:0000313" key="2">
    <source>
        <dbReference type="Proteomes" id="UP001560045"/>
    </source>
</evidence>
<protein>
    <submittedName>
        <fullName evidence="1">Uncharacterized protein</fullName>
    </submittedName>
</protein>
<name>A0ABV3XJI9_9ACTN</name>
<gene>
    <name evidence="1" type="ORF">ABQ292_20595</name>
</gene>
<comment type="caution">
    <text evidence="1">The sequence shown here is derived from an EMBL/GenBank/DDBJ whole genome shotgun (WGS) entry which is preliminary data.</text>
</comment>
<dbReference type="Proteomes" id="UP001560045">
    <property type="component" value="Unassembled WGS sequence"/>
</dbReference>
<organism evidence="1 2">
    <name type="scientific">Geodermatophilus maliterrae</name>
    <dbReference type="NCBI Taxonomy" id="3162531"/>
    <lineage>
        <taxon>Bacteria</taxon>
        <taxon>Bacillati</taxon>
        <taxon>Actinomycetota</taxon>
        <taxon>Actinomycetes</taxon>
        <taxon>Geodermatophilales</taxon>
        <taxon>Geodermatophilaceae</taxon>
        <taxon>Geodermatophilus</taxon>
    </lineage>
</organism>
<accession>A0ABV3XJI9</accession>
<sequence length="78" mass="8178">MTASGYVTGAHVASVERHRLVLDRDGEGVVSVAHAVSRPVVDGLAASVCGTLVTAIADMDWRGARAVSRCQECQRIAD</sequence>
<dbReference type="RefSeq" id="WP_369209578.1">
    <property type="nucleotide sequence ID" value="NZ_JBFNXQ010000086.1"/>
</dbReference>
<dbReference type="EMBL" id="JBFNXQ010000086">
    <property type="protein sequence ID" value="MEX5720759.1"/>
    <property type="molecule type" value="Genomic_DNA"/>
</dbReference>
<proteinExistence type="predicted"/>